<reference evidence="1" key="1">
    <citation type="journal article" date="2020" name="New Phytol.">
        <title>Comparative genomics reveals dynamic genome evolution in host specialist ectomycorrhizal fungi.</title>
        <authorList>
            <person name="Lofgren L.A."/>
            <person name="Nguyen N.H."/>
            <person name="Vilgalys R."/>
            <person name="Ruytinx J."/>
            <person name="Liao H.L."/>
            <person name="Branco S."/>
            <person name="Kuo A."/>
            <person name="LaButti K."/>
            <person name="Lipzen A."/>
            <person name="Andreopoulos W."/>
            <person name="Pangilinan J."/>
            <person name="Riley R."/>
            <person name="Hundley H."/>
            <person name="Na H."/>
            <person name="Barry K."/>
            <person name="Grigoriev I.V."/>
            <person name="Stajich J.E."/>
            <person name="Kennedy P.G."/>
        </authorList>
    </citation>
    <scope>NUCLEOTIDE SEQUENCE</scope>
    <source>
        <strain evidence="1">MN1</strain>
    </source>
</reference>
<dbReference type="Proteomes" id="UP000807769">
    <property type="component" value="Unassembled WGS sequence"/>
</dbReference>
<dbReference type="AlphaFoldDB" id="A0A9P7E8F8"/>
<keyword evidence="2" id="KW-1185">Reference proteome</keyword>
<organism evidence="1 2">
    <name type="scientific">Suillus subaureus</name>
    <dbReference type="NCBI Taxonomy" id="48587"/>
    <lineage>
        <taxon>Eukaryota</taxon>
        <taxon>Fungi</taxon>
        <taxon>Dikarya</taxon>
        <taxon>Basidiomycota</taxon>
        <taxon>Agaricomycotina</taxon>
        <taxon>Agaricomycetes</taxon>
        <taxon>Agaricomycetidae</taxon>
        <taxon>Boletales</taxon>
        <taxon>Suillineae</taxon>
        <taxon>Suillaceae</taxon>
        <taxon>Suillus</taxon>
    </lineage>
</organism>
<sequence>MIYPCDHQRSHLAIVLQNILLSPGHNLAYSTLIFLYNLTVATNLSSICWSITLSSDSVGFFYVVRKSPILVLS</sequence>
<dbReference type="EMBL" id="JABBWG010000021">
    <property type="protein sequence ID" value="KAG1814314.1"/>
    <property type="molecule type" value="Genomic_DNA"/>
</dbReference>
<name>A0A9P7E8F8_9AGAM</name>
<comment type="caution">
    <text evidence="1">The sequence shown here is derived from an EMBL/GenBank/DDBJ whole genome shotgun (WGS) entry which is preliminary data.</text>
</comment>
<accession>A0A9P7E8F8</accession>
<gene>
    <name evidence="1" type="ORF">BJ212DRAFT_1362867</name>
</gene>
<dbReference type="RefSeq" id="XP_041191775.1">
    <property type="nucleotide sequence ID" value="XM_041335965.1"/>
</dbReference>
<protein>
    <submittedName>
        <fullName evidence="1">Uncharacterized protein</fullName>
    </submittedName>
</protein>
<evidence type="ECO:0000313" key="1">
    <source>
        <dbReference type="EMBL" id="KAG1814314.1"/>
    </source>
</evidence>
<dbReference type="GeneID" id="64629982"/>
<evidence type="ECO:0000313" key="2">
    <source>
        <dbReference type="Proteomes" id="UP000807769"/>
    </source>
</evidence>
<proteinExistence type="predicted"/>